<evidence type="ECO:0000313" key="3">
    <source>
        <dbReference type="EMBL" id="EEH58293.1"/>
    </source>
</evidence>
<dbReference type="KEGG" id="mpp:MICPUCDRAFT_46571"/>
<feature type="transmembrane region" description="Helical" evidence="2">
    <location>
        <begin position="321"/>
        <end position="348"/>
    </location>
</feature>
<feature type="region of interest" description="Disordered" evidence="1">
    <location>
        <begin position="359"/>
        <end position="380"/>
    </location>
</feature>
<evidence type="ECO:0000256" key="2">
    <source>
        <dbReference type="SAM" id="Phobius"/>
    </source>
</evidence>
<dbReference type="Proteomes" id="UP000001876">
    <property type="component" value="Unassembled WGS sequence"/>
</dbReference>
<dbReference type="AlphaFoldDB" id="C1MNG7"/>
<dbReference type="GeneID" id="9682113"/>
<keyword evidence="2" id="KW-0472">Membrane</keyword>
<reference evidence="3 4" key="1">
    <citation type="journal article" date="2009" name="Science">
        <title>Green evolution and dynamic adaptations revealed by genomes of the marine picoeukaryotes Micromonas.</title>
        <authorList>
            <person name="Worden A.Z."/>
            <person name="Lee J.H."/>
            <person name="Mock T."/>
            <person name="Rouze P."/>
            <person name="Simmons M.P."/>
            <person name="Aerts A.L."/>
            <person name="Allen A.E."/>
            <person name="Cuvelier M.L."/>
            <person name="Derelle E."/>
            <person name="Everett M.V."/>
            <person name="Foulon E."/>
            <person name="Grimwood J."/>
            <person name="Gundlach H."/>
            <person name="Henrissat B."/>
            <person name="Napoli C."/>
            <person name="McDonald S.M."/>
            <person name="Parker M.S."/>
            <person name="Rombauts S."/>
            <person name="Salamov A."/>
            <person name="Von Dassow P."/>
            <person name="Badger J.H."/>
            <person name="Coutinho P.M."/>
            <person name="Demir E."/>
            <person name="Dubchak I."/>
            <person name="Gentemann C."/>
            <person name="Eikrem W."/>
            <person name="Gready J.E."/>
            <person name="John U."/>
            <person name="Lanier W."/>
            <person name="Lindquist E.A."/>
            <person name="Lucas S."/>
            <person name="Mayer K.F."/>
            <person name="Moreau H."/>
            <person name="Not F."/>
            <person name="Otillar R."/>
            <person name="Panaud O."/>
            <person name="Pangilinan J."/>
            <person name="Paulsen I."/>
            <person name="Piegu B."/>
            <person name="Poliakov A."/>
            <person name="Robbens S."/>
            <person name="Schmutz J."/>
            <person name="Toulza E."/>
            <person name="Wyss T."/>
            <person name="Zelensky A."/>
            <person name="Zhou K."/>
            <person name="Armbrust E.V."/>
            <person name="Bhattacharya D."/>
            <person name="Goodenough U.W."/>
            <person name="Van de Peer Y."/>
            <person name="Grigoriev I.V."/>
        </authorList>
    </citation>
    <scope>NUCLEOTIDE SEQUENCE [LARGE SCALE GENOMIC DNA]</scope>
    <source>
        <strain evidence="3 4">CCMP1545</strain>
    </source>
</reference>
<organism evidence="4">
    <name type="scientific">Micromonas pusilla (strain CCMP1545)</name>
    <name type="common">Picoplanktonic green alga</name>
    <dbReference type="NCBI Taxonomy" id="564608"/>
    <lineage>
        <taxon>Eukaryota</taxon>
        <taxon>Viridiplantae</taxon>
        <taxon>Chlorophyta</taxon>
        <taxon>Mamiellophyceae</taxon>
        <taxon>Mamiellales</taxon>
        <taxon>Mamiellaceae</taxon>
        <taxon>Micromonas</taxon>
    </lineage>
</organism>
<keyword evidence="2" id="KW-1133">Transmembrane helix</keyword>
<gene>
    <name evidence="3" type="ORF">MICPUCDRAFT_46571</name>
</gene>
<keyword evidence="4" id="KW-1185">Reference proteome</keyword>
<keyword evidence="2" id="KW-0812">Transmembrane</keyword>
<evidence type="ECO:0000313" key="4">
    <source>
        <dbReference type="Proteomes" id="UP000001876"/>
    </source>
</evidence>
<protein>
    <submittedName>
        <fullName evidence="3">Predicted protein</fullName>
    </submittedName>
</protein>
<accession>C1MNG7</accession>
<proteinExistence type="predicted"/>
<sequence length="380" mass="41274">MSSGNPDGGADLLWGTGVCTIYLKPFESDQSTSEDGTSFGVKVVLHEYFHCLQHGLVSGDVDPSVRYDTIDVSIEDGCGVNDLYHKKTLAAINNMPAEYKLVKKVVVFYACGKGTEYTSLDLQDIAYGFGCPGMDPLRTPVNNLNGIGEGDAEYYAQQILMPAIQAADTTNWDSSYATPYNGVTEWNNRGTDAQTACGFKNSGDDTAKDNFVIGDLSEDHVDSKMIPTLSDAGKDTCRNNYIGEAAFRFILATYSPSLSNVLKMWQDAGSVGIASAFETNIGVSWNTFTAAFEKSATYLGKSSSDGYDGQAHGSDYDMEELVYGFAIVATLCCLMSAFFLMLCVRNVWFNPRRIKRQQKQQEQSGGVVAGPGQMPTIAMK</sequence>
<evidence type="ECO:0000256" key="1">
    <source>
        <dbReference type="SAM" id="MobiDB-lite"/>
    </source>
</evidence>
<dbReference type="EMBL" id="GG663737">
    <property type="protein sequence ID" value="EEH58293.1"/>
    <property type="molecule type" value="Genomic_DNA"/>
</dbReference>
<name>C1MNG7_MICPC</name>
<dbReference type="OMA" id="VCTIYLK"/>
<dbReference type="RefSeq" id="XP_003056648.1">
    <property type="nucleotide sequence ID" value="XM_003056602.1"/>
</dbReference>
<dbReference type="OrthoDB" id="10431799at2759"/>